<dbReference type="Pfam" id="PF09818">
    <property type="entry name" value="ABC_ATPase"/>
    <property type="match status" value="1"/>
</dbReference>
<dbReference type="InterPro" id="IPR019195">
    <property type="entry name" value="ABC_ATPase_put"/>
</dbReference>
<proteinExistence type="predicted"/>
<dbReference type="PANTHER" id="PTHR38149:SF1">
    <property type="entry name" value="ATPASE"/>
    <property type="match status" value="1"/>
</dbReference>
<evidence type="ECO:0000313" key="2">
    <source>
        <dbReference type="EMBL" id="GMH81434.1"/>
    </source>
</evidence>
<protein>
    <recommendedName>
        <fullName evidence="1">ATPase of the ABC class C-terminal domain-containing protein</fullName>
    </recommendedName>
</protein>
<sequence length="461" mass="50652">MYALSLTIPSDSITDATTDVLEKAMSEQVASCLLQSKLREIVDVAFVMNGSVLPRKSGGSHEPMEGAVPFTSPPSLEKTLTVSLPPSLIPFLPSNNSSISTQPSGEVKVTGLDVPSGVTLIVGSGYHGKSTLLRALMSGCYNKIGGDGREFVVCNGFGIRSEDGRGVSNLDLSPFIKDLPTSSGLRMTGEQFSTGEASGSTSMASNVMEGIEMGVKTFLVDEDTSAANFMARDGRMRALVDEESITPLLYRVNGMRKSLDISTVLVLGGNGDWLDVADTTLMMKEYKCLDVSEKARSISKTFSHGHVQYGGRGVVHRLDWPFYKVRRVRDVEICGEEKNSRLMEDLTRVEGIFGADAIKRGCVCCVNYLLDKERLTTESVQEGFLERIEKLQDVKWKDIAGDDLSASRPRTYEIAAALLRRRGLTMSVDVRQVITGETDEETKKREREEMLLAWEKRRKTK</sequence>
<feature type="non-terminal residue" evidence="2">
    <location>
        <position position="1"/>
    </location>
</feature>
<dbReference type="Proteomes" id="UP001162640">
    <property type="component" value="Unassembled WGS sequence"/>
</dbReference>
<feature type="domain" description="ATPase of the ABC class C-terminal" evidence="1">
    <location>
        <begin position="25"/>
        <end position="305"/>
    </location>
</feature>
<dbReference type="PANTHER" id="PTHR38149">
    <property type="entry name" value="ATPASE"/>
    <property type="match status" value="1"/>
</dbReference>
<evidence type="ECO:0000313" key="3">
    <source>
        <dbReference type="Proteomes" id="UP001162640"/>
    </source>
</evidence>
<reference evidence="3" key="1">
    <citation type="journal article" date="2023" name="Commun. Biol.">
        <title>Genome analysis of Parmales, the sister group of diatoms, reveals the evolutionary specialization of diatoms from phago-mixotrophs to photoautotrophs.</title>
        <authorList>
            <person name="Ban H."/>
            <person name="Sato S."/>
            <person name="Yoshikawa S."/>
            <person name="Yamada K."/>
            <person name="Nakamura Y."/>
            <person name="Ichinomiya M."/>
            <person name="Sato N."/>
            <person name="Blanc-Mathieu R."/>
            <person name="Endo H."/>
            <person name="Kuwata A."/>
            <person name="Ogata H."/>
        </authorList>
    </citation>
    <scope>NUCLEOTIDE SEQUENCE [LARGE SCALE GENOMIC DNA]</scope>
</reference>
<dbReference type="InterPro" id="IPR046834">
    <property type="entry name" value="ABC_ATPase_C"/>
</dbReference>
<accession>A0A9W7B0A7</accession>
<evidence type="ECO:0000259" key="1">
    <source>
        <dbReference type="Pfam" id="PF09818"/>
    </source>
</evidence>
<comment type="caution">
    <text evidence="2">The sequence shown here is derived from an EMBL/GenBank/DDBJ whole genome shotgun (WGS) entry which is preliminary data.</text>
</comment>
<dbReference type="EMBL" id="BLQM01000300">
    <property type="protein sequence ID" value="GMH81434.1"/>
    <property type="molecule type" value="Genomic_DNA"/>
</dbReference>
<name>A0A9W7B0A7_9STRA</name>
<dbReference type="AlphaFoldDB" id="A0A9W7B0A7"/>
<feature type="non-terminal residue" evidence="2">
    <location>
        <position position="461"/>
    </location>
</feature>
<gene>
    <name evidence="2" type="ORF">TL16_g08928</name>
</gene>
<organism evidence="2 3">
    <name type="scientific">Triparma laevis f. inornata</name>
    <dbReference type="NCBI Taxonomy" id="1714386"/>
    <lineage>
        <taxon>Eukaryota</taxon>
        <taxon>Sar</taxon>
        <taxon>Stramenopiles</taxon>
        <taxon>Ochrophyta</taxon>
        <taxon>Bolidophyceae</taxon>
        <taxon>Parmales</taxon>
        <taxon>Triparmaceae</taxon>
        <taxon>Triparma</taxon>
    </lineage>
</organism>